<evidence type="ECO:0000313" key="2">
    <source>
        <dbReference type="Proteomes" id="UP000798662"/>
    </source>
</evidence>
<protein>
    <submittedName>
        <fullName evidence="1">Uncharacterized protein</fullName>
    </submittedName>
</protein>
<accession>A0ACC3C2X3</accession>
<comment type="caution">
    <text evidence="1">The sequence shown here is derived from an EMBL/GenBank/DDBJ whole genome shotgun (WGS) entry which is preliminary data.</text>
</comment>
<keyword evidence="2" id="KW-1185">Reference proteome</keyword>
<name>A0ACC3C2X3_PYRYE</name>
<dbReference type="Proteomes" id="UP000798662">
    <property type="component" value="Chromosome 2"/>
</dbReference>
<gene>
    <name evidence="1" type="ORF">I4F81_006661</name>
</gene>
<dbReference type="EMBL" id="CM020619">
    <property type="protein sequence ID" value="KAK1864111.1"/>
    <property type="molecule type" value="Genomic_DNA"/>
</dbReference>
<sequence length="179" mass="19989">MWRRMHARLRGDHHTRNFLPATVFVHPLALALRPPAGRLFVASPRPHSLSFRTTHLRGLATTTPALMTDAELSAPFTPFDPFADAEGDDQVVTKGIVHIRLQQRNGRKSLTTIQGLNSSLDLAKLTKAFKKEFCCNGCVVDDKELGRVIQLQGDQRNKVTSFLVEEEIAAKKMIKIHGI</sequence>
<proteinExistence type="predicted"/>
<organism evidence="1 2">
    <name type="scientific">Pyropia yezoensis</name>
    <name type="common">Susabi-nori</name>
    <name type="synonym">Porphyra yezoensis</name>
    <dbReference type="NCBI Taxonomy" id="2788"/>
    <lineage>
        <taxon>Eukaryota</taxon>
        <taxon>Rhodophyta</taxon>
        <taxon>Bangiophyceae</taxon>
        <taxon>Bangiales</taxon>
        <taxon>Bangiaceae</taxon>
        <taxon>Pyropia</taxon>
    </lineage>
</organism>
<reference evidence="1" key="1">
    <citation type="submission" date="2019-11" db="EMBL/GenBank/DDBJ databases">
        <title>Nori genome reveals adaptations in red seaweeds to the harsh intertidal environment.</title>
        <authorList>
            <person name="Wang D."/>
            <person name="Mao Y."/>
        </authorList>
    </citation>
    <scope>NUCLEOTIDE SEQUENCE</scope>
    <source>
        <tissue evidence="1">Gametophyte</tissue>
    </source>
</reference>
<evidence type="ECO:0000313" key="1">
    <source>
        <dbReference type="EMBL" id="KAK1864111.1"/>
    </source>
</evidence>